<dbReference type="EMBL" id="UYRS01018982">
    <property type="protein sequence ID" value="VDK41795.1"/>
    <property type="molecule type" value="Genomic_DNA"/>
</dbReference>
<dbReference type="Proteomes" id="UP000282613">
    <property type="component" value="Unassembled WGS sequence"/>
</dbReference>
<feature type="region of interest" description="Disordered" evidence="1">
    <location>
        <begin position="1"/>
        <end position="42"/>
    </location>
</feature>
<reference evidence="2 3" key="1">
    <citation type="submission" date="2018-11" db="EMBL/GenBank/DDBJ databases">
        <authorList>
            <consortium name="Pathogen Informatics"/>
        </authorList>
    </citation>
    <scope>NUCLEOTIDE SEQUENCE [LARGE SCALE GENOMIC DNA]</scope>
</reference>
<feature type="compositionally biased region" description="Basic and acidic residues" evidence="1">
    <location>
        <begin position="30"/>
        <end position="39"/>
    </location>
</feature>
<accession>A0A3P6QMR1</accession>
<gene>
    <name evidence="2" type="ORF">TASK_LOCUS9083</name>
</gene>
<evidence type="ECO:0000313" key="3">
    <source>
        <dbReference type="Proteomes" id="UP000282613"/>
    </source>
</evidence>
<keyword evidence="3" id="KW-1185">Reference proteome</keyword>
<dbReference type="AlphaFoldDB" id="A0A3P6QMR1"/>
<feature type="compositionally biased region" description="Polar residues" evidence="1">
    <location>
        <begin position="1"/>
        <end position="12"/>
    </location>
</feature>
<evidence type="ECO:0000313" key="2">
    <source>
        <dbReference type="EMBL" id="VDK41795.1"/>
    </source>
</evidence>
<organism evidence="2 3">
    <name type="scientific">Taenia asiatica</name>
    <name type="common">Asian tapeworm</name>
    <dbReference type="NCBI Taxonomy" id="60517"/>
    <lineage>
        <taxon>Eukaryota</taxon>
        <taxon>Metazoa</taxon>
        <taxon>Spiralia</taxon>
        <taxon>Lophotrochozoa</taxon>
        <taxon>Platyhelminthes</taxon>
        <taxon>Cestoda</taxon>
        <taxon>Eucestoda</taxon>
        <taxon>Cyclophyllidea</taxon>
        <taxon>Taeniidae</taxon>
        <taxon>Taenia</taxon>
    </lineage>
</organism>
<proteinExistence type="predicted"/>
<sequence length="106" mass="11495">MLSTARPMSSIPNMEVEGERERGGSAPRPKCSEMQRCGRADAGMTTASVRRIWTTLHVITTPATRLRGLRYSSGKSHIVANVGHLDSGDLSVMARTTLLGRTLDVN</sequence>
<evidence type="ECO:0000256" key="1">
    <source>
        <dbReference type="SAM" id="MobiDB-lite"/>
    </source>
</evidence>
<protein>
    <submittedName>
        <fullName evidence="2">Uncharacterized protein</fullName>
    </submittedName>
</protein>
<name>A0A3P6QMR1_TAEAS</name>